<organism evidence="3">
    <name type="scientific">Gordonia amarae</name>
    <dbReference type="NCBI Taxonomy" id="36821"/>
    <lineage>
        <taxon>Bacteria</taxon>
        <taxon>Bacillati</taxon>
        <taxon>Actinomycetota</taxon>
        <taxon>Actinomycetes</taxon>
        <taxon>Mycobacteriales</taxon>
        <taxon>Gordoniaceae</taxon>
        <taxon>Gordonia</taxon>
    </lineage>
</organism>
<dbReference type="Pfam" id="PF10503">
    <property type="entry name" value="Esterase_PHB"/>
    <property type="match status" value="1"/>
</dbReference>
<sequence length="249" mass="26014">MPRTLGPGRPLIVWLHGASRVRHGDPRELRRTSTLLIEADRLGYAVVAPRQSLRADPAGTWRIVDPANLIRGSGEASIVAGIVRRSIRDLKADPARVYVAGHSAGGAMALDVAALYPELFAGISTSAGMPFAADPTGEATRRARGGMPLPTFVVHGDRDSFAPLFVGTATVSAALGANGIPGGRPSSRTVVPAGPDPYRTIVTRYGSGQREVVSAVVIGADHPTGPGGLTVNGPALDRRVISFLLSKHR</sequence>
<evidence type="ECO:0000313" key="3">
    <source>
        <dbReference type="EMBL" id="QHN42042.1"/>
    </source>
</evidence>
<dbReference type="GO" id="GO:0016787">
    <property type="term" value="F:hydrolase activity"/>
    <property type="evidence" value="ECO:0007669"/>
    <property type="project" value="UniProtKB-KW"/>
</dbReference>
<evidence type="ECO:0000256" key="1">
    <source>
        <dbReference type="ARBA" id="ARBA00022729"/>
    </source>
</evidence>
<dbReference type="PANTHER" id="PTHR43037:SF1">
    <property type="entry name" value="BLL1128 PROTEIN"/>
    <property type="match status" value="1"/>
</dbReference>
<gene>
    <name evidence="3" type="ORF">GII30_14100</name>
</gene>
<dbReference type="PANTHER" id="PTHR43037">
    <property type="entry name" value="UNNAMED PRODUCT-RELATED"/>
    <property type="match status" value="1"/>
</dbReference>
<name>A0A857L3R5_9ACTN</name>
<dbReference type="Gene3D" id="3.40.50.1820">
    <property type="entry name" value="alpha/beta hydrolase"/>
    <property type="match status" value="1"/>
</dbReference>
<dbReference type="SUPFAM" id="SSF53474">
    <property type="entry name" value="alpha/beta-Hydrolases"/>
    <property type="match status" value="1"/>
</dbReference>
<dbReference type="GO" id="GO:0005576">
    <property type="term" value="C:extracellular region"/>
    <property type="evidence" value="ECO:0007669"/>
    <property type="project" value="InterPro"/>
</dbReference>
<dbReference type="AlphaFoldDB" id="A0A857L3R5"/>
<evidence type="ECO:0000256" key="2">
    <source>
        <dbReference type="ARBA" id="ARBA00022801"/>
    </source>
</evidence>
<dbReference type="InterPro" id="IPR029058">
    <property type="entry name" value="AB_hydrolase_fold"/>
</dbReference>
<protein>
    <submittedName>
        <fullName evidence="3">Alpha/beta hydrolase fold domain-containing protein</fullName>
    </submittedName>
</protein>
<dbReference type="InterPro" id="IPR010126">
    <property type="entry name" value="Esterase_phb"/>
</dbReference>
<dbReference type="InterPro" id="IPR050955">
    <property type="entry name" value="Plant_Biomass_Hydrol_Est"/>
</dbReference>
<reference evidence="3" key="1">
    <citation type="journal article" date="2021" name="Nat. Microbiol.">
        <title>Cocultivation of an ultrasmall environmental parasitic bacterium with lytic ability against bacteria associated with wastewater foams.</title>
        <authorList>
            <person name="Batinovic S."/>
            <person name="Rose J.J.A."/>
            <person name="Ratcliffe J."/>
            <person name="Seviour R.J."/>
            <person name="Petrovski S."/>
        </authorList>
    </citation>
    <scope>NUCLEOTIDE SEQUENCE</scope>
    <source>
        <strain evidence="3">CON44</strain>
    </source>
</reference>
<keyword evidence="2 3" id="KW-0378">Hydrolase</keyword>
<proteinExistence type="predicted"/>
<dbReference type="EMBL" id="CP045810">
    <property type="protein sequence ID" value="QHN42042.1"/>
    <property type="molecule type" value="Genomic_DNA"/>
</dbReference>
<accession>A0A857L3R5</accession>
<keyword evidence="1" id="KW-0732">Signal</keyword>